<dbReference type="VEuPathDB" id="FungiDB:P168DRAFT_291021"/>
<accession>A0A2I1D228</accession>
<keyword evidence="1" id="KW-0812">Transmembrane</keyword>
<organism evidence="2 3">
    <name type="scientific">Aspergillus campestris (strain IBT 28561)</name>
    <dbReference type="NCBI Taxonomy" id="1392248"/>
    <lineage>
        <taxon>Eukaryota</taxon>
        <taxon>Fungi</taxon>
        <taxon>Dikarya</taxon>
        <taxon>Ascomycota</taxon>
        <taxon>Pezizomycotina</taxon>
        <taxon>Eurotiomycetes</taxon>
        <taxon>Eurotiomycetidae</taxon>
        <taxon>Eurotiales</taxon>
        <taxon>Aspergillaceae</taxon>
        <taxon>Aspergillus</taxon>
        <taxon>Aspergillus subgen. Circumdati</taxon>
    </lineage>
</organism>
<dbReference type="Proteomes" id="UP000234254">
    <property type="component" value="Unassembled WGS sequence"/>
</dbReference>
<evidence type="ECO:0000256" key="1">
    <source>
        <dbReference type="SAM" id="Phobius"/>
    </source>
</evidence>
<evidence type="ECO:0000313" key="2">
    <source>
        <dbReference type="EMBL" id="PKY03934.1"/>
    </source>
</evidence>
<keyword evidence="3" id="KW-1185">Reference proteome</keyword>
<keyword evidence="1" id="KW-1133">Transmembrane helix</keyword>
<comment type="caution">
    <text evidence="2">The sequence shown here is derived from an EMBL/GenBank/DDBJ whole genome shotgun (WGS) entry which is preliminary data.</text>
</comment>
<protein>
    <submittedName>
        <fullName evidence="2">Uncharacterized protein</fullName>
    </submittedName>
</protein>
<dbReference type="RefSeq" id="XP_024692528.1">
    <property type="nucleotide sequence ID" value="XM_024837336.1"/>
</dbReference>
<name>A0A2I1D228_ASPC2</name>
<dbReference type="EMBL" id="MSFM01000007">
    <property type="protein sequence ID" value="PKY03934.1"/>
    <property type="molecule type" value="Genomic_DNA"/>
</dbReference>
<dbReference type="AlphaFoldDB" id="A0A2I1D228"/>
<dbReference type="GeneID" id="36544860"/>
<keyword evidence="1" id="KW-0472">Membrane</keyword>
<sequence>MDGYLDLHIGLGQAGRHTIVNFLDGLGGMDGVFLVYHVMLSTFVIFRSGCTILQ</sequence>
<reference evidence="2" key="1">
    <citation type="submission" date="2016-12" db="EMBL/GenBank/DDBJ databases">
        <title>The genomes of Aspergillus section Nigri reveals drivers in fungal speciation.</title>
        <authorList>
            <consortium name="DOE Joint Genome Institute"/>
            <person name="Vesth T.C."/>
            <person name="Nybo J."/>
            <person name="Theobald S."/>
            <person name="Brandl J."/>
            <person name="Frisvad J.C."/>
            <person name="Nielsen K.F."/>
            <person name="Lyhne E.K."/>
            <person name="Kogle M.E."/>
            <person name="Kuo A."/>
            <person name="Riley R."/>
            <person name="Clum A."/>
            <person name="Nolan M."/>
            <person name="Lipzen A."/>
            <person name="Salamov A."/>
            <person name="Henrissat B."/>
            <person name="Wiebenga A."/>
            <person name="De vries R.P."/>
            <person name="Grigoriev I.V."/>
            <person name="Mortensen U.H."/>
            <person name="Andersen M.R."/>
            <person name="Baker S.E."/>
        </authorList>
    </citation>
    <scope>NUCLEOTIDE SEQUENCE</scope>
    <source>
        <strain evidence="2">IBT 28561</strain>
    </source>
</reference>
<gene>
    <name evidence="2" type="ORF">P168DRAFT_291021</name>
</gene>
<evidence type="ECO:0000313" key="3">
    <source>
        <dbReference type="Proteomes" id="UP000234254"/>
    </source>
</evidence>
<feature type="transmembrane region" description="Helical" evidence="1">
    <location>
        <begin position="33"/>
        <end position="53"/>
    </location>
</feature>
<proteinExistence type="predicted"/>